<evidence type="ECO:0000259" key="2">
    <source>
        <dbReference type="Pfam" id="PF12770"/>
    </source>
</evidence>
<sequence length="1380" mass="149281">MDQTQDPSRNPDREPGRDQEPGQEPDQGQDPPEDAAAWRAAREAVMAELAGLPAGDPYARELCGRAGELSYLLALEESAPEDLELAAEAFAHAFRPPGPGQGPGWPLRRIMYGHLLGLRHDEQPDPELLERFHDLLAEGLAELPDDPGLDEAASLARWLLAFATKARYQAAEDDRDLLDQALHRNLSALEAVEGGDTDLQVALGYLWFRHGTLGGGAPSFVNSVRYLTLAVEAGGGEGSDDPALVRQARGMSLTLLGAHTLDRSVLEEARAETAAALADVRARGGTPPGWVRDAELRITFIRTVIAVHWEDEAQGALAEADLAALVTGPRDMDRLDVAQLDVFGRLLCSRGMAQQRDGLLDRGVEMLTRALDRWQPERDGKPTRAALTLGLSLNLRQDAAQETETDPERLRAVVRALRLALSDEEFTGEERDHALLFLLDTQTRLPQDGPPDVSPQEINRMFNRLKGVIESGEPIDFGTDNPLLADTPEARRRWRLRVDPMLRSWEAMEEGSRAKAETAALILGSLHMIDPHGDRLGEEREAELTRVVLEHAREHEDWRGRGHTVLAMRRFGQGGLGDAARFTEAMEHFEAAREAGREDPWLEFAEQTAAGMGEQYTGVTGGFADAVERWSGMTDSLDLSPRLRLQWACQQGTAQTIVAAKRGDLTAADRHLAAVAEAVAELPREDTAWIEVWAQYETARIAREDLAHRVGAPRTRPPAGRPSAAELRARAAKYPRQGRANLLGDIATGWMRDALQPADLPRLREALALIEEAAALSKEGGEPWVRFTANAGGLYCTLAMAAPQVAGRVVERQALKDLERAIVLLRGAVDAMGGPEHRLWSFTALPLGRAYRARPQASRADREAGRRLGMDSLRGYVWAALLQSGTHDAAEAARLASENSEEVVRWCLADNALEEAVQALDACRGLVLHTATTSRSVPELLVAAGREDLAGAWRRGVGGAGADAVPTALRREALSVLAAGTGSLLDPPGAAEIGARLSTLRKDALVYLVPASFLGPGTALVVTARGDVHAVPLPRLTEDAAPLRDYLPGAPAGRDVGPVPGWGGTAAAPGPWQSGGLPLREQLDRLCSWAWYAAVRPLFDLFTVPDRPGRVARLVLLPMGSLGVVPWHAAWSDDGGGRRHAIEEAEISYAPSARLLCEVAARPPAPHTETALIVGDPTGDLRYAGEEADAVHRAFYPGGRLLGLSTGDGTPQQVADWLRGEGDEGAVLHLACHGTVAENRPRSSYLSLKGGELTAEEVTDSLPGRLGLVVLAACRSQVSGRGYNEAYSLASAFLVAGTRSVIGSLWPVPDEATSVLMFMTHHFLRREQEPPARALRRAQLWVLDPDRTVPPELPPVLADRLADLDPRDLSAWAGFTHLGQ</sequence>
<feature type="compositionally biased region" description="Basic and acidic residues" evidence="1">
    <location>
        <begin position="9"/>
        <end position="20"/>
    </location>
</feature>
<dbReference type="Proteomes" id="UP001432075">
    <property type="component" value="Chromosome"/>
</dbReference>
<evidence type="ECO:0000256" key="1">
    <source>
        <dbReference type="SAM" id="MobiDB-lite"/>
    </source>
</evidence>
<proteinExistence type="predicted"/>
<name>A0ABZ1RFP5_9ACTN</name>
<organism evidence="3 4">
    <name type="scientific">Streptomyces goshikiensis</name>
    <dbReference type="NCBI Taxonomy" id="1942"/>
    <lineage>
        <taxon>Bacteria</taxon>
        <taxon>Bacillati</taxon>
        <taxon>Actinomycetota</taxon>
        <taxon>Actinomycetes</taxon>
        <taxon>Kitasatosporales</taxon>
        <taxon>Streptomycetaceae</taxon>
        <taxon>Streptomyces</taxon>
    </lineage>
</organism>
<accession>A0ABZ1RFP5</accession>
<feature type="domain" description="CHAT" evidence="2">
    <location>
        <begin position="1087"/>
        <end position="1380"/>
    </location>
</feature>
<feature type="compositionally biased region" description="Low complexity" evidence="1">
    <location>
        <begin position="22"/>
        <end position="37"/>
    </location>
</feature>
<keyword evidence="4" id="KW-1185">Reference proteome</keyword>
<dbReference type="Pfam" id="PF12770">
    <property type="entry name" value="CHAT"/>
    <property type="match status" value="1"/>
</dbReference>
<gene>
    <name evidence="3" type="ORF">OHU17_04500</name>
</gene>
<dbReference type="EMBL" id="CP108057">
    <property type="protein sequence ID" value="WUO45136.1"/>
    <property type="molecule type" value="Genomic_DNA"/>
</dbReference>
<evidence type="ECO:0000313" key="4">
    <source>
        <dbReference type="Proteomes" id="UP001432075"/>
    </source>
</evidence>
<dbReference type="InterPro" id="IPR024983">
    <property type="entry name" value="CHAT_dom"/>
</dbReference>
<evidence type="ECO:0000313" key="3">
    <source>
        <dbReference type="EMBL" id="WUO45136.1"/>
    </source>
</evidence>
<feature type="region of interest" description="Disordered" evidence="1">
    <location>
        <begin position="1"/>
        <end position="37"/>
    </location>
</feature>
<protein>
    <submittedName>
        <fullName evidence="3">CHAT domain-containing protein</fullName>
    </submittedName>
</protein>
<dbReference type="RefSeq" id="WP_328775286.1">
    <property type="nucleotide sequence ID" value="NZ_CP108057.1"/>
</dbReference>
<reference evidence="3" key="1">
    <citation type="submission" date="2022-10" db="EMBL/GenBank/DDBJ databases">
        <title>The complete genomes of actinobacterial strains from the NBC collection.</title>
        <authorList>
            <person name="Joergensen T.S."/>
            <person name="Alvarez Arevalo M."/>
            <person name="Sterndorff E.B."/>
            <person name="Faurdal D."/>
            <person name="Vuksanovic O."/>
            <person name="Mourched A.-S."/>
            <person name="Charusanti P."/>
            <person name="Shaw S."/>
            <person name="Blin K."/>
            <person name="Weber T."/>
        </authorList>
    </citation>
    <scope>NUCLEOTIDE SEQUENCE</scope>
    <source>
        <strain evidence="3">NBC_00283</strain>
    </source>
</reference>